<keyword evidence="7" id="KW-0812">Transmembrane</keyword>
<comment type="caution">
    <text evidence="9">The sequence shown here is derived from an EMBL/GenBank/DDBJ whole genome shotgun (WGS) entry which is preliminary data.</text>
</comment>
<feature type="region of interest" description="Disordered" evidence="6">
    <location>
        <begin position="98"/>
        <end position="133"/>
    </location>
</feature>
<sequence>MSSVLQAGPPIHILRFTFLLLLHNTNTPTHVFIRIFTMARNTSFAALLSLLLFLIVPSVLSASVSDPLAFSEAVTDLALDSVYDPGFNVDLGARAIAASKPPTKPPTKPPAAPAKPPTAPAKPPATPAKPPLVQVSSAAPVKASEGLFGFLDNFNWEFDTDSANPNSAPKPETQDASANFLDFSSLPAPNDKPLSHPLPRDLKSSPHSYSAHPQTAHSPIQIDTHVPPAPQPHTDSHSHSKSLTPTSSSPTPTASASRKTLLSSPQKRLNHIMSEQKRRNAIREGYAQLTTLLAPAGAPPGSGMPTRGRPKGSGSRSKGRTKGKSGVLFRAVEYCNWLEEGIEALREEVLRVEAAAGIRA</sequence>
<evidence type="ECO:0000313" key="10">
    <source>
        <dbReference type="Proteomes" id="UP000298327"/>
    </source>
</evidence>
<protein>
    <recommendedName>
        <fullName evidence="8">BHLH domain-containing protein</fullName>
    </recommendedName>
</protein>
<gene>
    <name evidence="9" type="ORF">EVG20_g6376</name>
</gene>
<proteinExistence type="predicted"/>
<keyword evidence="4" id="KW-0804">Transcription</keyword>
<keyword evidence="7" id="KW-0472">Membrane</keyword>
<dbReference type="Gene3D" id="4.10.280.10">
    <property type="entry name" value="Helix-loop-helix DNA-binding domain"/>
    <property type="match status" value="1"/>
</dbReference>
<feature type="region of interest" description="Disordered" evidence="6">
    <location>
        <begin position="182"/>
        <end position="269"/>
    </location>
</feature>
<feature type="compositionally biased region" description="Low complexity" evidence="6">
    <location>
        <begin position="241"/>
        <end position="260"/>
    </location>
</feature>
<evidence type="ECO:0000256" key="1">
    <source>
        <dbReference type="ARBA" id="ARBA00004123"/>
    </source>
</evidence>
<feature type="domain" description="BHLH" evidence="8">
    <location>
        <begin position="266"/>
        <end position="338"/>
    </location>
</feature>
<dbReference type="PROSITE" id="PS50888">
    <property type="entry name" value="BHLH"/>
    <property type="match status" value="1"/>
</dbReference>
<dbReference type="GO" id="GO:0000978">
    <property type="term" value="F:RNA polymerase II cis-regulatory region sequence-specific DNA binding"/>
    <property type="evidence" value="ECO:0007669"/>
    <property type="project" value="TreeGrafter"/>
</dbReference>
<evidence type="ECO:0000256" key="4">
    <source>
        <dbReference type="ARBA" id="ARBA00023163"/>
    </source>
</evidence>
<evidence type="ECO:0000256" key="7">
    <source>
        <dbReference type="SAM" id="Phobius"/>
    </source>
</evidence>
<dbReference type="AlphaFoldDB" id="A0A4Y9YL51"/>
<feature type="compositionally biased region" description="Pro residues" evidence="6">
    <location>
        <begin position="102"/>
        <end position="130"/>
    </location>
</feature>
<dbReference type="InterPro" id="IPR036638">
    <property type="entry name" value="HLH_DNA-bd_sf"/>
</dbReference>
<keyword evidence="3" id="KW-0238">DNA-binding</keyword>
<dbReference type="STRING" id="205917.A0A4Y9YL51"/>
<evidence type="ECO:0000313" key="9">
    <source>
        <dbReference type="EMBL" id="TFY63296.1"/>
    </source>
</evidence>
<evidence type="ECO:0000256" key="3">
    <source>
        <dbReference type="ARBA" id="ARBA00023125"/>
    </source>
</evidence>
<evidence type="ECO:0000256" key="2">
    <source>
        <dbReference type="ARBA" id="ARBA00023015"/>
    </source>
</evidence>
<evidence type="ECO:0000259" key="8">
    <source>
        <dbReference type="PROSITE" id="PS50888"/>
    </source>
</evidence>
<reference evidence="9 10" key="1">
    <citation type="submission" date="2019-02" db="EMBL/GenBank/DDBJ databases">
        <title>Genome sequencing of the rare red list fungi Dentipellis fragilis.</title>
        <authorList>
            <person name="Buettner E."/>
            <person name="Kellner H."/>
        </authorList>
    </citation>
    <scope>NUCLEOTIDE SEQUENCE [LARGE SCALE GENOMIC DNA]</scope>
    <source>
        <strain evidence="9 10">DSM 105465</strain>
    </source>
</reference>
<evidence type="ECO:0000256" key="6">
    <source>
        <dbReference type="SAM" id="MobiDB-lite"/>
    </source>
</evidence>
<name>A0A4Y9YL51_9AGAM</name>
<keyword evidence="10" id="KW-1185">Reference proteome</keyword>
<dbReference type="SUPFAM" id="SSF47459">
    <property type="entry name" value="HLH, helix-loop-helix DNA-binding domain"/>
    <property type="match status" value="1"/>
</dbReference>
<evidence type="ECO:0000256" key="5">
    <source>
        <dbReference type="ARBA" id="ARBA00023242"/>
    </source>
</evidence>
<dbReference type="OrthoDB" id="5778525at2759"/>
<dbReference type="GO" id="GO:0046983">
    <property type="term" value="F:protein dimerization activity"/>
    <property type="evidence" value="ECO:0007669"/>
    <property type="project" value="InterPro"/>
</dbReference>
<dbReference type="Proteomes" id="UP000298327">
    <property type="component" value="Unassembled WGS sequence"/>
</dbReference>
<dbReference type="InterPro" id="IPR011598">
    <property type="entry name" value="bHLH_dom"/>
</dbReference>
<dbReference type="GO" id="GO:0005634">
    <property type="term" value="C:nucleus"/>
    <property type="evidence" value="ECO:0007669"/>
    <property type="project" value="UniProtKB-SubCell"/>
</dbReference>
<dbReference type="PANTHER" id="PTHR15741">
    <property type="entry name" value="BASIC HELIX-LOOP-HELIX ZIP TRANSCRIPTION FACTOR"/>
    <property type="match status" value="1"/>
</dbReference>
<dbReference type="EMBL" id="SEOQ01000423">
    <property type="protein sequence ID" value="TFY63296.1"/>
    <property type="molecule type" value="Genomic_DNA"/>
</dbReference>
<dbReference type="GO" id="GO:0000981">
    <property type="term" value="F:DNA-binding transcription factor activity, RNA polymerase II-specific"/>
    <property type="evidence" value="ECO:0007669"/>
    <property type="project" value="TreeGrafter"/>
</dbReference>
<dbReference type="InterPro" id="IPR052207">
    <property type="entry name" value="Max-like/E-box_TFs"/>
</dbReference>
<comment type="subcellular location">
    <subcellularLocation>
        <location evidence="1">Nucleus</location>
    </subcellularLocation>
</comment>
<feature type="compositionally biased region" description="Low complexity" evidence="6">
    <location>
        <begin position="293"/>
        <end position="316"/>
    </location>
</feature>
<feature type="transmembrane region" description="Helical" evidence="7">
    <location>
        <begin position="44"/>
        <end position="64"/>
    </location>
</feature>
<dbReference type="Pfam" id="PF00010">
    <property type="entry name" value="HLH"/>
    <property type="match status" value="1"/>
</dbReference>
<feature type="region of interest" description="Disordered" evidence="6">
    <location>
        <begin position="293"/>
        <end position="323"/>
    </location>
</feature>
<keyword evidence="2" id="KW-0805">Transcription regulation</keyword>
<organism evidence="9 10">
    <name type="scientific">Dentipellis fragilis</name>
    <dbReference type="NCBI Taxonomy" id="205917"/>
    <lineage>
        <taxon>Eukaryota</taxon>
        <taxon>Fungi</taxon>
        <taxon>Dikarya</taxon>
        <taxon>Basidiomycota</taxon>
        <taxon>Agaricomycotina</taxon>
        <taxon>Agaricomycetes</taxon>
        <taxon>Russulales</taxon>
        <taxon>Hericiaceae</taxon>
        <taxon>Dentipellis</taxon>
    </lineage>
</organism>
<keyword evidence="7" id="KW-1133">Transmembrane helix</keyword>
<dbReference type="PANTHER" id="PTHR15741:SF27">
    <property type="entry name" value="TRANSCRIPTION FACTOR AP-4"/>
    <property type="match status" value="1"/>
</dbReference>
<accession>A0A4Y9YL51</accession>
<keyword evidence="5" id="KW-0539">Nucleus</keyword>
<feature type="compositionally biased region" description="Polar residues" evidence="6">
    <location>
        <begin position="205"/>
        <end position="218"/>
    </location>
</feature>